<protein>
    <recommendedName>
        <fullName evidence="4">Secreted protein</fullName>
    </recommendedName>
</protein>
<evidence type="ECO:0008006" key="4">
    <source>
        <dbReference type="Google" id="ProtNLM"/>
    </source>
</evidence>
<dbReference type="Proteomes" id="UP000015105">
    <property type="component" value="Chromosome 2D"/>
</dbReference>
<reference evidence="3" key="1">
    <citation type="journal article" date="2014" name="Science">
        <title>Ancient hybridizations among the ancestral genomes of bread wheat.</title>
        <authorList>
            <consortium name="International Wheat Genome Sequencing Consortium,"/>
            <person name="Marcussen T."/>
            <person name="Sandve S.R."/>
            <person name="Heier L."/>
            <person name="Spannagl M."/>
            <person name="Pfeifer M."/>
            <person name="Jakobsen K.S."/>
            <person name="Wulff B.B."/>
            <person name="Steuernagel B."/>
            <person name="Mayer K.F."/>
            <person name="Olsen O.A."/>
        </authorList>
    </citation>
    <scope>NUCLEOTIDE SEQUENCE [LARGE SCALE GENOMIC DNA]</scope>
    <source>
        <strain evidence="3">cv. AL8/78</strain>
    </source>
</reference>
<reference evidence="2" key="3">
    <citation type="journal article" date="2017" name="Nature">
        <title>Genome sequence of the progenitor of the wheat D genome Aegilops tauschii.</title>
        <authorList>
            <person name="Luo M.C."/>
            <person name="Gu Y.Q."/>
            <person name="Puiu D."/>
            <person name="Wang H."/>
            <person name="Twardziok S.O."/>
            <person name="Deal K.R."/>
            <person name="Huo N."/>
            <person name="Zhu T."/>
            <person name="Wang L."/>
            <person name="Wang Y."/>
            <person name="McGuire P.E."/>
            <person name="Liu S."/>
            <person name="Long H."/>
            <person name="Ramasamy R.K."/>
            <person name="Rodriguez J.C."/>
            <person name="Van S.L."/>
            <person name="Yuan L."/>
            <person name="Wang Z."/>
            <person name="Xia Z."/>
            <person name="Xiao L."/>
            <person name="Anderson O.D."/>
            <person name="Ouyang S."/>
            <person name="Liang Y."/>
            <person name="Zimin A.V."/>
            <person name="Pertea G."/>
            <person name="Qi P."/>
            <person name="Bennetzen J.L."/>
            <person name="Dai X."/>
            <person name="Dawson M.W."/>
            <person name="Muller H.G."/>
            <person name="Kugler K."/>
            <person name="Rivarola-Duarte L."/>
            <person name="Spannagl M."/>
            <person name="Mayer K.F.X."/>
            <person name="Lu F.H."/>
            <person name="Bevan M.W."/>
            <person name="Leroy P."/>
            <person name="Li P."/>
            <person name="You F.M."/>
            <person name="Sun Q."/>
            <person name="Liu Z."/>
            <person name="Lyons E."/>
            <person name="Wicker T."/>
            <person name="Salzberg S.L."/>
            <person name="Devos K.M."/>
            <person name="Dvorak J."/>
        </authorList>
    </citation>
    <scope>NUCLEOTIDE SEQUENCE [LARGE SCALE GENOMIC DNA]</scope>
    <source>
        <strain evidence="2">cv. AL8/78</strain>
    </source>
</reference>
<reference evidence="2" key="4">
    <citation type="submission" date="2019-03" db="UniProtKB">
        <authorList>
            <consortium name="EnsemblPlants"/>
        </authorList>
    </citation>
    <scope>IDENTIFICATION</scope>
</reference>
<proteinExistence type="predicted"/>
<reference evidence="3" key="2">
    <citation type="journal article" date="2017" name="Nat. Plants">
        <title>The Aegilops tauschii genome reveals multiple impacts of transposons.</title>
        <authorList>
            <person name="Zhao G."/>
            <person name="Zou C."/>
            <person name="Li K."/>
            <person name="Wang K."/>
            <person name="Li T."/>
            <person name="Gao L."/>
            <person name="Zhang X."/>
            <person name="Wang H."/>
            <person name="Yang Z."/>
            <person name="Liu X."/>
            <person name="Jiang W."/>
            <person name="Mao L."/>
            <person name="Kong X."/>
            <person name="Jiao Y."/>
            <person name="Jia J."/>
        </authorList>
    </citation>
    <scope>NUCLEOTIDE SEQUENCE [LARGE SCALE GENOMIC DNA]</scope>
    <source>
        <strain evidence="3">cv. AL8/78</strain>
    </source>
</reference>
<accession>A0A453DGF6</accession>
<evidence type="ECO:0000313" key="3">
    <source>
        <dbReference type="Proteomes" id="UP000015105"/>
    </source>
</evidence>
<keyword evidence="3" id="KW-1185">Reference proteome</keyword>
<organism evidence="2 3">
    <name type="scientific">Aegilops tauschii subsp. strangulata</name>
    <name type="common">Goatgrass</name>
    <dbReference type="NCBI Taxonomy" id="200361"/>
    <lineage>
        <taxon>Eukaryota</taxon>
        <taxon>Viridiplantae</taxon>
        <taxon>Streptophyta</taxon>
        <taxon>Embryophyta</taxon>
        <taxon>Tracheophyta</taxon>
        <taxon>Spermatophyta</taxon>
        <taxon>Magnoliopsida</taxon>
        <taxon>Liliopsida</taxon>
        <taxon>Poales</taxon>
        <taxon>Poaceae</taxon>
        <taxon>BOP clade</taxon>
        <taxon>Pooideae</taxon>
        <taxon>Triticodae</taxon>
        <taxon>Triticeae</taxon>
        <taxon>Triticinae</taxon>
        <taxon>Aegilops</taxon>
    </lineage>
</organism>
<feature type="chain" id="PRO_5019508950" description="Secreted protein" evidence="1">
    <location>
        <begin position="17"/>
        <end position="142"/>
    </location>
</feature>
<feature type="signal peptide" evidence="1">
    <location>
        <begin position="1"/>
        <end position="16"/>
    </location>
</feature>
<evidence type="ECO:0000313" key="2">
    <source>
        <dbReference type="EnsemblPlants" id="AET2Gv21234700.6"/>
    </source>
</evidence>
<keyword evidence="1" id="KW-0732">Signal</keyword>
<dbReference type="AlphaFoldDB" id="A0A453DGF6"/>
<name>A0A453DGF6_AEGTS</name>
<reference evidence="2" key="5">
    <citation type="journal article" date="2021" name="G3 (Bethesda)">
        <title>Aegilops tauschii genome assembly Aet v5.0 features greater sequence contiguity and improved annotation.</title>
        <authorList>
            <person name="Wang L."/>
            <person name="Zhu T."/>
            <person name="Rodriguez J.C."/>
            <person name="Deal K.R."/>
            <person name="Dubcovsky J."/>
            <person name="McGuire P.E."/>
            <person name="Lux T."/>
            <person name="Spannagl M."/>
            <person name="Mayer K.F.X."/>
            <person name="Baldrich P."/>
            <person name="Meyers B.C."/>
            <person name="Huo N."/>
            <person name="Gu Y.Q."/>
            <person name="Zhou H."/>
            <person name="Devos K.M."/>
            <person name="Bennetzen J.L."/>
            <person name="Unver T."/>
            <person name="Budak H."/>
            <person name="Gulick P.J."/>
            <person name="Galiba G."/>
            <person name="Kalapos B."/>
            <person name="Nelson D.R."/>
            <person name="Li P."/>
            <person name="You F.M."/>
            <person name="Luo M.C."/>
            <person name="Dvorak J."/>
        </authorList>
    </citation>
    <scope>NUCLEOTIDE SEQUENCE [LARGE SCALE GENOMIC DNA]</scope>
    <source>
        <strain evidence="2">cv. AL8/78</strain>
    </source>
</reference>
<dbReference type="Gramene" id="AET2Gv21234700.6">
    <property type="protein sequence ID" value="AET2Gv21234700.6"/>
    <property type="gene ID" value="AET2Gv21234700"/>
</dbReference>
<evidence type="ECO:0000256" key="1">
    <source>
        <dbReference type="SAM" id="SignalP"/>
    </source>
</evidence>
<sequence length="142" mass="15600">MSILLALISLCTIGDGISSCRYARPLATPMHMEDLTLHVKLAGSLLEPNSARSRLLFSRYSYTKMRLSPSTQQPINSTRLGCFTLLITSISVKNSLIPCLDSAERTLTATSCLFGRVPLYTVPKPPRPTLLLRSNLSVADFN</sequence>
<dbReference type="EnsemblPlants" id="AET2Gv21234700.6">
    <property type="protein sequence ID" value="AET2Gv21234700.6"/>
    <property type="gene ID" value="AET2Gv21234700"/>
</dbReference>